<comment type="caution">
    <text evidence="2">The sequence shown here is derived from an EMBL/GenBank/DDBJ whole genome shotgun (WGS) entry which is preliminary data.</text>
</comment>
<dbReference type="AlphaFoldDB" id="A0A0V1JT28"/>
<keyword evidence="4" id="KW-1185">Reference proteome</keyword>
<reference evidence="3 4" key="1">
    <citation type="submission" date="2015-01" db="EMBL/GenBank/DDBJ databases">
        <title>Evolution of Trichinella species and genotypes.</title>
        <authorList>
            <person name="Korhonen P.K."/>
            <person name="Edoardo P."/>
            <person name="Giuseppe L.R."/>
            <person name="Gasser R.B."/>
        </authorList>
    </citation>
    <scope>NUCLEOTIDE SEQUENCE [LARGE SCALE GENOMIC DNA]</scope>
    <source>
        <strain evidence="2">ISS176</strain>
        <strain evidence="1">ISS470</strain>
    </source>
</reference>
<evidence type="ECO:0000313" key="2">
    <source>
        <dbReference type="EMBL" id="KRZ38121.1"/>
    </source>
</evidence>
<accession>A0A0V1JT28</accession>
<dbReference type="Proteomes" id="UP000054995">
    <property type="component" value="Unassembled WGS sequence"/>
</dbReference>
<evidence type="ECO:0000313" key="3">
    <source>
        <dbReference type="Proteomes" id="UP000054826"/>
    </source>
</evidence>
<proteinExistence type="predicted"/>
<dbReference type="Proteomes" id="UP000054826">
    <property type="component" value="Unassembled WGS sequence"/>
</dbReference>
<name>A0A0V1JT28_TRIPS</name>
<evidence type="ECO:0000313" key="1">
    <source>
        <dbReference type="EMBL" id="KRY93609.1"/>
    </source>
</evidence>
<organism evidence="2 3">
    <name type="scientific">Trichinella pseudospiralis</name>
    <name type="common">Parasitic roundworm</name>
    <dbReference type="NCBI Taxonomy" id="6337"/>
    <lineage>
        <taxon>Eukaryota</taxon>
        <taxon>Metazoa</taxon>
        <taxon>Ecdysozoa</taxon>
        <taxon>Nematoda</taxon>
        <taxon>Enoplea</taxon>
        <taxon>Dorylaimia</taxon>
        <taxon>Trichinellida</taxon>
        <taxon>Trichinellidae</taxon>
        <taxon>Trichinella</taxon>
    </lineage>
</organism>
<dbReference type="EMBL" id="JYDT01000001">
    <property type="protein sequence ID" value="KRY93609.1"/>
    <property type="molecule type" value="Genomic_DNA"/>
</dbReference>
<protein>
    <submittedName>
        <fullName evidence="2">Uncharacterized protein</fullName>
    </submittedName>
</protein>
<sequence length="89" mass="10273">MLHDICRGIVSISSTSNSFIYKYLCIYVDVSRNRNKNLKLTVMLVCLSYIETGRKAIIYGNLIEEIVENVVVQNLCWTINLLFSLIVRQ</sequence>
<evidence type="ECO:0000313" key="4">
    <source>
        <dbReference type="Proteomes" id="UP000054995"/>
    </source>
</evidence>
<gene>
    <name evidence="2" type="ORF">T4C_193</name>
    <name evidence="1" type="ORF">T4D_11141</name>
</gene>
<dbReference type="EMBL" id="JYDV01000049">
    <property type="protein sequence ID" value="KRZ38121.1"/>
    <property type="molecule type" value="Genomic_DNA"/>
</dbReference>